<reference evidence="2" key="2">
    <citation type="submission" date="2016-03" db="EMBL/GenBank/DDBJ databases">
        <title>Full-length assembly of Arabidopsis thaliana Ler reveals the complement of translocations and inversions.</title>
        <authorList>
            <person name="Zapata L."/>
            <person name="Schneeberger K."/>
            <person name="Ossowski S."/>
        </authorList>
    </citation>
    <scope>NUCLEOTIDE SEQUENCE [LARGE SCALE GENOMIC DNA]</scope>
    <source>
        <tissue evidence="2">Leaf</tissue>
    </source>
</reference>
<name>A0A178VWX6_ARATH</name>
<dbReference type="OMA" id="DFGFITC"/>
<dbReference type="Proteomes" id="UP000426265">
    <property type="component" value="Unassembled WGS sequence"/>
</dbReference>
<proteinExistence type="predicted"/>
<evidence type="ECO:0000313" key="6">
    <source>
        <dbReference type="Proteomes" id="UP000434276"/>
    </source>
</evidence>
<sequence>MKMAKAAATNDFGFITCLVIFLVLAGISNGMRMTQKVSCIEGRTLWARPPKFFYCSSTLCEDNCINTGAYRGGTCDMEDEVAICRCHRCKKII</sequence>
<dbReference type="EMBL" id="LUHQ01000002">
    <property type="protein sequence ID" value="OAP10378.1"/>
    <property type="molecule type" value="Genomic_DNA"/>
</dbReference>
<dbReference type="Proteomes" id="UP000078284">
    <property type="component" value="Chromosome 2"/>
</dbReference>
<dbReference type="AlphaFoldDB" id="A0A178VWX6"/>
<dbReference type="OrthoDB" id="10278968at2759"/>
<dbReference type="KEGG" id="ath:AT2G22807"/>
<dbReference type="EMBL" id="CACRSJ010000105">
    <property type="protein sequence ID" value="VYS53199.1"/>
    <property type="molecule type" value="Genomic_DNA"/>
</dbReference>
<evidence type="ECO:0000313" key="4">
    <source>
        <dbReference type="Proteomes" id="UP000078284"/>
    </source>
</evidence>
<evidence type="ECO:0000313" key="1">
    <source>
        <dbReference type="EMBL" id="CAA0369911.1"/>
    </source>
</evidence>
<gene>
    <name evidence="2" type="ordered locus">AXX17_At2g18410</name>
    <name evidence="3" type="ORF">AN1_LOCUS8660</name>
    <name evidence="1" type="ORF">C24_LOCUS8513</name>
</gene>
<dbReference type="ExpressionAtlas" id="A0A178VWX6">
    <property type="expression patterns" value="baseline"/>
</dbReference>
<dbReference type="SMR" id="A0A178VWX6"/>
<dbReference type="EMBL" id="CACSHJ010000088">
    <property type="protein sequence ID" value="CAA0369911.1"/>
    <property type="molecule type" value="Genomic_DNA"/>
</dbReference>
<reference evidence="4" key="1">
    <citation type="journal article" date="2016" name="Proc. Natl. Acad. Sci. U.S.A.">
        <title>Chromosome-level assembly of Arabidopsis thaliana Ler reveals the extent of translocation and inversion polymorphisms.</title>
        <authorList>
            <person name="Zapata L."/>
            <person name="Ding J."/>
            <person name="Willing E.M."/>
            <person name="Hartwig B."/>
            <person name="Bezdan D."/>
            <person name="Jiao W.B."/>
            <person name="Patel V."/>
            <person name="Velikkakam James G."/>
            <person name="Koornneef M."/>
            <person name="Ossowski S."/>
            <person name="Schneeberger K."/>
        </authorList>
    </citation>
    <scope>NUCLEOTIDE SEQUENCE [LARGE SCALE GENOMIC DNA]</scope>
    <source>
        <strain evidence="4">cv. Landsberg erecta</strain>
    </source>
</reference>
<dbReference type="RefSeq" id="NP_001031399.1">
    <property type="nucleotide sequence ID" value="NM_001036322.2"/>
</dbReference>
<protein>
    <submittedName>
        <fullName evidence="2">Uncharacterized protein</fullName>
    </submittedName>
</protein>
<dbReference type="Proteomes" id="UP000434276">
    <property type="component" value="Unassembled WGS sequence"/>
</dbReference>
<accession>A0A5S9X0I5</accession>
<evidence type="ECO:0000313" key="2">
    <source>
        <dbReference type="EMBL" id="OAP10378.1"/>
    </source>
</evidence>
<organism evidence="2 4">
    <name type="scientific">Arabidopsis thaliana</name>
    <name type="common">Mouse-ear cress</name>
    <dbReference type="NCBI Taxonomy" id="3702"/>
    <lineage>
        <taxon>Eukaryota</taxon>
        <taxon>Viridiplantae</taxon>
        <taxon>Streptophyta</taxon>
        <taxon>Embryophyta</taxon>
        <taxon>Tracheophyta</taxon>
        <taxon>Spermatophyta</taxon>
        <taxon>Magnoliopsida</taxon>
        <taxon>eudicotyledons</taxon>
        <taxon>Gunneridae</taxon>
        <taxon>Pentapetalae</taxon>
        <taxon>rosids</taxon>
        <taxon>malvids</taxon>
        <taxon>Brassicales</taxon>
        <taxon>Brassicaceae</taxon>
        <taxon>Camelineae</taxon>
        <taxon>Arabidopsis</taxon>
    </lineage>
</organism>
<evidence type="ECO:0000313" key="3">
    <source>
        <dbReference type="EMBL" id="VYS53199.1"/>
    </source>
</evidence>
<reference evidence="3 5" key="3">
    <citation type="submission" date="2019-11" db="EMBL/GenBank/DDBJ databases">
        <authorList>
            <person name="Jiao W.-B."/>
            <person name="Schneeberger K."/>
        </authorList>
    </citation>
    <scope>NUCLEOTIDE SEQUENCE [LARGE SCALE GENOMIC DNA]</scope>
    <source>
        <strain evidence="5">cv. An-1</strain>
        <strain evidence="6">cv. C24</strain>
    </source>
</reference>
<evidence type="ECO:0000313" key="5">
    <source>
        <dbReference type="Proteomes" id="UP000426265"/>
    </source>
</evidence>
<accession>A0A178VWX6</accession>